<proteinExistence type="predicted"/>
<organism evidence="2 3">
    <name type="scientific">Callorhinchus milii</name>
    <name type="common">Ghost shark</name>
    <dbReference type="NCBI Taxonomy" id="7868"/>
    <lineage>
        <taxon>Eukaryota</taxon>
        <taxon>Metazoa</taxon>
        <taxon>Chordata</taxon>
        <taxon>Craniata</taxon>
        <taxon>Vertebrata</taxon>
        <taxon>Chondrichthyes</taxon>
        <taxon>Holocephali</taxon>
        <taxon>Chimaeriformes</taxon>
        <taxon>Callorhinchidae</taxon>
        <taxon>Callorhinchus</taxon>
    </lineage>
</organism>
<dbReference type="AlphaFoldDB" id="A0A4W3J930"/>
<feature type="transmembrane region" description="Helical" evidence="1">
    <location>
        <begin position="35"/>
        <end position="52"/>
    </location>
</feature>
<evidence type="ECO:0000313" key="2">
    <source>
        <dbReference type="Ensembl" id="ENSCMIP00000036071.1"/>
    </source>
</evidence>
<sequence length="53" mass="6083">MAVCGASLSTSLNARNILSIICTLCISYLKDRKSVIFNSHVLVYSFYIWYIYK</sequence>
<reference evidence="3" key="1">
    <citation type="journal article" date="2006" name="Science">
        <title>Ancient noncoding elements conserved in the human genome.</title>
        <authorList>
            <person name="Venkatesh B."/>
            <person name="Kirkness E.F."/>
            <person name="Loh Y.H."/>
            <person name="Halpern A.L."/>
            <person name="Lee A.P."/>
            <person name="Johnson J."/>
            <person name="Dandona N."/>
            <person name="Viswanathan L.D."/>
            <person name="Tay A."/>
            <person name="Venter J.C."/>
            <person name="Strausberg R.L."/>
            <person name="Brenner S."/>
        </authorList>
    </citation>
    <scope>NUCLEOTIDE SEQUENCE [LARGE SCALE GENOMIC DNA]</scope>
</reference>
<name>A0A4W3J930_CALMI</name>
<dbReference type="Proteomes" id="UP000314986">
    <property type="component" value="Unassembled WGS sequence"/>
</dbReference>
<keyword evidence="1" id="KW-1133">Transmembrane helix</keyword>
<reference evidence="2" key="4">
    <citation type="submission" date="2025-08" db="UniProtKB">
        <authorList>
            <consortium name="Ensembl"/>
        </authorList>
    </citation>
    <scope>IDENTIFICATION</scope>
</reference>
<keyword evidence="3" id="KW-1185">Reference proteome</keyword>
<keyword evidence="1" id="KW-0812">Transmembrane</keyword>
<reference evidence="3" key="2">
    <citation type="journal article" date="2007" name="PLoS Biol.">
        <title>Survey sequencing and comparative analysis of the elephant shark (Callorhinchus milii) genome.</title>
        <authorList>
            <person name="Venkatesh B."/>
            <person name="Kirkness E.F."/>
            <person name="Loh Y.H."/>
            <person name="Halpern A.L."/>
            <person name="Lee A.P."/>
            <person name="Johnson J."/>
            <person name="Dandona N."/>
            <person name="Viswanathan L.D."/>
            <person name="Tay A."/>
            <person name="Venter J.C."/>
            <person name="Strausberg R.L."/>
            <person name="Brenner S."/>
        </authorList>
    </citation>
    <scope>NUCLEOTIDE SEQUENCE [LARGE SCALE GENOMIC DNA]</scope>
</reference>
<reference evidence="2" key="5">
    <citation type="submission" date="2025-09" db="UniProtKB">
        <authorList>
            <consortium name="Ensembl"/>
        </authorList>
    </citation>
    <scope>IDENTIFICATION</scope>
</reference>
<reference evidence="3" key="3">
    <citation type="journal article" date="2014" name="Nature">
        <title>Elephant shark genome provides unique insights into gnathostome evolution.</title>
        <authorList>
            <consortium name="International Elephant Shark Genome Sequencing Consortium"/>
            <person name="Venkatesh B."/>
            <person name="Lee A.P."/>
            <person name="Ravi V."/>
            <person name="Maurya A.K."/>
            <person name="Lian M.M."/>
            <person name="Swann J.B."/>
            <person name="Ohta Y."/>
            <person name="Flajnik M.F."/>
            <person name="Sutoh Y."/>
            <person name="Kasahara M."/>
            <person name="Hoon S."/>
            <person name="Gangu V."/>
            <person name="Roy S.W."/>
            <person name="Irimia M."/>
            <person name="Korzh V."/>
            <person name="Kondrychyn I."/>
            <person name="Lim Z.W."/>
            <person name="Tay B.H."/>
            <person name="Tohari S."/>
            <person name="Kong K.W."/>
            <person name="Ho S."/>
            <person name="Lorente-Galdos B."/>
            <person name="Quilez J."/>
            <person name="Marques-Bonet T."/>
            <person name="Raney B.J."/>
            <person name="Ingham P.W."/>
            <person name="Tay A."/>
            <person name="Hillier L.W."/>
            <person name="Minx P."/>
            <person name="Boehm T."/>
            <person name="Wilson R.K."/>
            <person name="Brenner S."/>
            <person name="Warren W.C."/>
        </authorList>
    </citation>
    <scope>NUCLEOTIDE SEQUENCE [LARGE SCALE GENOMIC DNA]</scope>
</reference>
<accession>A0A4W3J930</accession>
<evidence type="ECO:0000313" key="3">
    <source>
        <dbReference type="Proteomes" id="UP000314986"/>
    </source>
</evidence>
<dbReference type="InParanoid" id="A0A4W3J930"/>
<evidence type="ECO:0000256" key="1">
    <source>
        <dbReference type="SAM" id="Phobius"/>
    </source>
</evidence>
<dbReference type="Ensembl" id="ENSCMIT00000036602.1">
    <property type="protein sequence ID" value="ENSCMIP00000036071.1"/>
    <property type="gene ID" value="ENSCMIG00000015246.1"/>
</dbReference>
<keyword evidence="1" id="KW-0472">Membrane</keyword>
<protein>
    <submittedName>
        <fullName evidence="2">Uncharacterized protein</fullName>
    </submittedName>
</protein>